<dbReference type="PROSITE" id="PS50969">
    <property type="entry name" value="FCP1"/>
    <property type="match status" value="1"/>
</dbReference>
<evidence type="ECO:0000313" key="4">
    <source>
        <dbReference type="Proteomes" id="UP000039865"/>
    </source>
</evidence>
<feature type="compositionally biased region" description="Low complexity" evidence="1">
    <location>
        <begin position="249"/>
        <end position="259"/>
    </location>
</feature>
<dbReference type="InParanoid" id="A0A078B2I5"/>
<feature type="compositionally biased region" description="Polar residues" evidence="1">
    <location>
        <begin position="160"/>
        <end position="175"/>
    </location>
</feature>
<keyword evidence="4" id="KW-1185">Reference proteome</keyword>
<dbReference type="Proteomes" id="UP000039865">
    <property type="component" value="Unassembled WGS sequence"/>
</dbReference>
<accession>A0A078B2I5</accession>
<feature type="region of interest" description="Disordered" evidence="1">
    <location>
        <begin position="237"/>
        <end position="263"/>
    </location>
</feature>
<feature type="region of interest" description="Disordered" evidence="1">
    <location>
        <begin position="160"/>
        <end position="181"/>
    </location>
</feature>
<proteinExistence type="predicted"/>
<gene>
    <name evidence="3" type="primary">Contig13580.g14491</name>
    <name evidence="3" type="ORF">STYLEM_16805</name>
</gene>
<feature type="domain" description="FCP1 homology" evidence="2">
    <location>
        <begin position="418"/>
        <end position="581"/>
    </location>
</feature>
<dbReference type="Pfam" id="PF03031">
    <property type="entry name" value="NIF"/>
    <property type="match status" value="1"/>
</dbReference>
<reference evidence="3 4" key="1">
    <citation type="submission" date="2014-06" db="EMBL/GenBank/DDBJ databases">
        <authorList>
            <person name="Swart Estienne"/>
        </authorList>
    </citation>
    <scope>NUCLEOTIDE SEQUENCE [LARGE SCALE GENOMIC DNA]</scope>
    <source>
        <strain evidence="3 4">130c</strain>
    </source>
</reference>
<dbReference type="InterPro" id="IPR023214">
    <property type="entry name" value="HAD_sf"/>
</dbReference>
<dbReference type="InterPro" id="IPR004274">
    <property type="entry name" value="FCP1_dom"/>
</dbReference>
<dbReference type="InterPro" id="IPR011948">
    <property type="entry name" value="Dullard_phosphatase"/>
</dbReference>
<dbReference type="EMBL" id="CCKQ01015846">
    <property type="protein sequence ID" value="CDW87693.1"/>
    <property type="molecule type" value="Genomic_DNA"/>
</dbReference>
<name>A0A078B2I5_STYLE</name>
<dbReference type="Gene3D" id="3.40.50.1000">
    <property type="entry name" value="HAD superfamily/HAD-like"/>
    <property type="match status" value="1"/>
</dbReference>
<dbReference type="SMART" id="SM00577">
    <property type="entry name" value="CPDc"/>
    <property type="match status" value="1"/>
</dbReference>
<dbReference type="FunFam" id="3.40.50.1000:FF:000121">
    <property type="entry name" value="Uncharacterized protein"/>
    <property type="match status" value="1"/>
</dbReference>
<evidence type="ECO:0000259" key="2">
    <source>
        <dbReference type="PROSITE" id="PS50969"/>
    </source>
</evidence>
<dbReference type="GO" id="GO:0016791">
    <property type="term" value="F:phosphatase activity"/>
    <property type="evidence" value="ECO:0007669"/>
    <property type="project" value="InterPro"/>
</dbReference>
<evidence type="ECO:0000313" key="3">
    <source>
        <dbReference type="EMBL" id="CDW87693.1"/>
    </source>
</evidence>
<organism evidence="3 4">
    <name type="scientific">Stylonychia lemnae</name>
    <name type="common">Ciliate</name>
    <dbReference type="NCBI Taxonomy" id="5949"/>
    <lineage>
        <taxon>Eukaryota</taxon>
        <taxon>Sar</taxon>
        <taxon>Alveolata</taxon>
        <taxon>Ciliophora</taxon>
        <taxon>Intramacronucleata</taxon>
        <taxon>Spirotrichea</taxon>
        <taxon>Stichotrichia</taxon>
        <taxon>Sporadotrichida</taxon>
        <taxon>Oxytrichidae</taxon>
        <taxon>Stylonychinae</taxon>
        <taxon>Stylonychia</taxon>
    </lineage>
</organism>
<dbReference type="PANTHER" id="PTHR12210">
    <property type="entry name" value="DULLARD PROTEIN PHOSPHATASE"/>
    <property type="match status" value="1"/>
</dbReference>
<dbReference type="OrthoDB" id="277011at2759"/>
<dbReference type="InterPro" id="IPR036412">
    <property type="entry name" value="HAD-like_sf"/>
</dbReference>
<sequence>MKKNRSPQSRSQATFTHKSSIKSSQIQPVASQSTHQLYSSILENIQSMQAHQQKITKQPQIGPQLQKSRTIGLSGGIAQFKTAENPKKKQILKQKEPFSPKSIFSLNQDNTRMQQSQSQINGQKYNQISVGSISQKQSSIGSINYQNSVSKYNLENIEQANSTRDKSQQQASKIVTQKRKSAMLKYSKARDDIQEGDEFSIVEERQQNESVIKCRNLPTLTHLKLCMQFSQSNSLDISPKPDLRGSIANRQSNQNSRRQSSIKKDSIMEYSYARLNQIQKVVVHLGTRYSQNPSTSALQQSSCDESSCFFDELNRDESELHNCLSKNELAKQDLKLNDFITKVPNQDSSKYKQTTNLTEEVNNDTSAEENTQFHAKGADLHRSHLVHTLQSLQYIKQLKSPNRLDIEQKGVYFPQFRHSTIKKTVIFDLDETLVHCVDDPQSQKPDIVLEVKFPNGEIADAGINVRPYALDCLIEARKYFQVVVFTASHQSYADVVLDYLDPKRELIEHRLYRDSCIKTEEGVYIKDLRIIKNRNLKDVVIVDNAVYSFGYQLENGIPILPFYDDKSDEEMLHLIYYLKCISQFDDIREQNKKAFQLRDLENSNINEFLESFCSNSQQYQSQQQEVNHDLSRQEEIYNQSQDFYSCESLLNEQQFSQNQSLEAIQNQNENIENY</sequence>
<feature type="region of interest" description="Disordered" evidence="1">
    <location>
        <begin position="1"/>
        <end position="33"/>
    </location>
</feature>
<dbReference type="AlphaFoldDB" id="A0A078B2I5"/>
<protein>
    <submittedName>
        <fullName evidence="3">Nli interacting factor-like phosphatase family protein</fullName>
    </submittedName>
</protein>
<dbReference type="SUPFAM" id="SSF56784">
    <property type="entry name" value="HAD-like"/>
    <property type="match status" value="1"/>
</dbReference>
<evidence type="ECO:0000256" key="1">
    <source>
        <dbReference type="SAM" id="MobiDB-lite"/>
    </source>
</evidence>
<dbReference type="NCBIfam" id="TIGR02251">
    <property type="entry name" value="HIF-SF_euk"/>
    <property type="match status" value="1"/>
</dbReference>
<dbReference type="CDD" id="cd07521">
    <property type="entry name" value="HAD_FCP1-like"/>
    <property type="match status" value="1"/>
</dbReference>
<feature type="region of interest" description="Disordered" evidence="1">
    <location>
        <begin position="82"/>
        <end position="104"/>
    </location>
</feature>
<dbReference type="InterPro" id="IPR050365">
    <property type="entry name" value="TIM50"/>
</dbReference>